<dbReference type="Pfam" id="PF02772">
    <property type="entry name" value="S-AdoMet_synt_M"/>
    <property type="match status" value="1"/>
</dbReference>
<evidence type="ECO:0000259" key="17">
    <source>
        <dbReference type="Pfam" id="PF02772"/>
    </source>
</evidence>
<dbReference type="InterPro" id="IPR022631">
    <property type="entry name" value="ADOMET_SYNTHASE_CS"/>
</dbReference>
<comment type="cofactor">
    <cofactor evidence="2">
        <name>K(+)</name>
        <dbReference type="ChEBI" id="CHEBI:29103"/>
    </cofactor>
</comment>
<evidence type="ECO:0000256" key="10">
    <source>
        <dbReference type="ARBA" id="ARBA00022840"/>
    </source>
</evidence>
<evidence type="ECO:0000256" key="14">
    <source>
        <dbReference type="RuleBase" id="RU000542"/>
    </source>
</evidence>
<keyword evidence="6" id="KW-0554">One-carbon metabolism</keyword>
<dbReference type="Proteomes" id="UP000321058">
    <property type="component" value="Unassembled WGS sequence"/>
</dbReference>
<dbReference type="PROSITE" id="PS00377">
    <property type="entry name" value="ADOMET_SYNTHASE_2"/>
    <property type="match status" value="1"/>
</dbReference>
<keyword evidence="20" id="KW-1185">Reference proteome</keyword>
<dbReference type="InterPro" id="IPR002133">
    <property type="entry name" value="S-AdoMet_synthetase"/>
</dbReference>
<evidence type="ECO:0000256" key="3">
    <source>
        <dbReference type="ARBA" id="ARBA00005224"/>
    </source>
</evidence>
<dbReference type="GO" id="GO:0046872">
    <property type="term" value="F:metal ion binding"/>
    <property type="evidence" value="ECO:0007669"/>
    <property type="project" value="UniProtKB-KW"/>
</dbReference>
<sequence>MAIKDYLFTSESVSEGHPDKVCDQISDAILDAFIANDVKLGHADDSHANTRLGCETLATTNKIVIAGEGRASAPYMRKYGKHTIVNREALTEIAREVVRDIGYDQDGFSFHGADVEVLLHGQSPDIAMGVDAKKKGGNLGDQEGAGDQGLMFGFACRDSEEYEKGSFMPAPIYFSHKILEVLSKARRSGELPDLQPDAKSQVTVRYVNGKAVGATKVVVSTQHREATAKGKKYNSGMIKEMIAGHVTKSLPKGWMPKKASDFFVNPTGNFVVGGPDGDCGLTGRKIIVDTYGGYAPHGGGAFSGKDPTKVDRSAAYAARYLAKNVVAAGLADRCLIQVAYAIGVADPMSLYVDTQGTGKVDERKLEKVLSDIFPLRPTNIRRSLQLNKPIYKRTAAYGHFGRKPEKDGGFSWERTDLVPELKRAFGAR</sequence>
<dbReference type="GO" id="GO:0004478">
    <property type="term" value="F:methionine adenosyltransferase activity"/>
    <property type="evidence" value="ECO:0007669"/>
    <property type="project" value="UniProtKB-UniRule"/>
</dbReference>
<evidence type="ECO:0000313" key="20">
    <source>
        <dbReference type="Proteomes" id="UP000321058"/>
    </source>
</evidence>
<dbReference type="PANTHER" id="PTHR11964">
    <property type="entry name" value="S-ADENOSYLMETHIONINE SYNTHETASE"/>
    <property type="match status" value="1"/>
</dbReference>
<evidence type="ECO:0000256" key="11">
    <source>
        <dbReference type="ARBA" id="ARBA00022842"/>
    </source>
</evidence>
<evidence type="ECO:0000256" key="5">
    <source>
        <dbReference type="ARBA" id="ARBA00012828"/>
    </source>
</evidence>
<evidence type="ECO:0000256" key="7">
    <source>
        <dbReference type="ARBA" id="ARBA00022679"/>
    </source>
</evidence>
<comment type="cofactor">
    <cofactor evidence="1">
        <name>Mg(2+)</name>
        <dbReference type="ChEBI" id="CHEBI:18420"/>
    </cofactor>
</comment>
<evidence type="ECO:0000256" key="15">
    <source>
        <dbReference type="RuleBase" id="RU004462"/>
    </source>
</evidence>
<dbReference type="GO" id="GO:0005524">
    <property type="term" value="F:ATP binding"/>
    <property type="evidence" value="ECO:0007669"/>
    <property type="project" value="UniProtKB-KW"/>
</dbReference>
<dbReference type="Pfam" id="PF02773">
    <property type="entry name" value="S-AdoMet_synt_C"/>
    <property type="match status" value="1"/>
</dbReference>
<comment type="similarity">
    <text evidence="4 15">Belongs to the AdoMet synthase family.</text>
</comment>
<evidence type="ECO:0000256" key="13">
    <source>
        <dbReference type="NCBIfam" id="TIGR01034"/>
    </source>
</evidence>
<evidence type="ECO:0000256" key="4">
    <source>
        <dbReference type="ARBA" id="ARBA00009685"/>
    </source>
</evidence>
<evidence type="ECO:0000256" key="9">
    <source>
        <dbReference type="ARBA" id="ARBA00022741"/>
    </source>
</evidence>
<dbReference type="GO" id="GO:0006730">
    <property type="term" value="P:one-carbon metabolic process"/>
    <property type="evidence" value="ECO:0007669"/>
    <property type="project" value="UniProtKB-KW"/>
</dbReference>
<keyword evidence="9" id="KW-0547">Nucleotide-binding</keyword>
<keyword evidence="12 14" id="KW-0630">Potassium</keyword>
<dbReference type="GO" id="GO:0005737">
    <property type="term" value="C:cytoplasm"/>
    <property type="evidence" value="ECO:0007669"/>
    <property type="project" value="UniProtKB-SubCell"/>
</dbReference>
<evidence type="ECO:0000313" key="19">
    <source>
        <dbReference type="EMBL" id="GEP60284.1"/>
    </source>
</evidence>
<evidence type="ECO:0000256" key="2">
    <source>
        <dbReference type="ARBA" id="ARBA00001958"/>
    </source>
</evidence>
<reference evidence="19 20" key="1">
    <citation type="submission" date="2019-07" db="EMBL/GenBank/DDBJ databases">
        <title>Whole genome shotgun sequence of Reyranella soli NBRC 108950.</title>
        <authorList>
            <person name="Hosoyama A."/>
            <person name="Uohara A."/>
            <person name="Ohji S."/>
            <person name="Ichikawa N."/>
        </authorList>
    </citation>
    <scope>NUCLEOTIDE SEQUENCE [LARGE SCALE GENOMIC DNA]</scope>
    <source>
        <strain evidence="19 20">NBRC 108950</strain>
    </source>
</reference>
<name>A0A512NMU6_9HYPH</name>
<dbReference type="InterPro" id="IPR022630">
    <property type="entry name" value="S-AdoMet_synt_C"/>
</dbReference>
<accession>A0A512NMU6</accession>
<dbReference type="PROSITE" id="PS00376">
    <property type="entry name" value="ADOMET_SYNTHASE_1"/>
    <property type="match status" value="1"/>
</dbReference>
<evidence type="ECO:0000259" key="16">
    <source>
        <dbReference type="Pfam" id="PF00438"/>
    </source>
</evidence>
<dbReference type="InterPro" id="IPR022628">
    <property type="entry name" value="S-AdoMet_synt_N"/>
</dbReference>
<evidence type="ECO:0000256" key="1">
    <source>
        <dbReference type="ARBA" id="ARBA00001946"/>
    </source>
</evidence>
<keyword evidence="7" id="KW-0808">Transferase</keyword>
<gene>
    <name evidence="19" type="primary">metK2</name>
    <name evidence="19" type="ORF">RSO01_74500</name>
</gene>
<dbReference type="EMBL" id="BKAJ01000157">
    <property type="protein sequence ID" value="GEP60284.1"/>
    <property type="molecule type" value="Genomic_DNA"/>
</dbReference>
<dbReference type="EC" id="2.5.1.6" evidence="5 13"/>
<comment type="subunit">
    <text evidence="14">Homotetramer.</text>
</comment>
<organism evidence="19 20">
    <name type="scientific">Reyranella soli</name>
    <dbReference type="NCBI Taxonomy" id="1230389"/>
    <lineage>
        <taxon>Bacteria</taxon>
        <taxon>Pseudomonadati</taxon>
        <taxon>Pseudomonadota</taxon>
        <taxon>Alphaproteobacteria</taxon>
        <taxon>Hyphomicrobiales</taxon>
        <taxon>Reyranellaceae</taxon>
        <taxon>Reyranella</taxon>
    </lineage>
</organism>
<dbReference type="UniPathway" id="UPA00315">
    <property type="reaction ID" value="UER00080"/>
</dbReference>
<keyword evidence="11 14" id="KW-0460">Magnesium</keyword>
<dbReference type="RefSeq" id="WP_147155635.1">
    <property type="nucleotide sequence ID" value="NZ_BKAJ01000157.1"/>
</dbReference>
<dbReference type="AlphaFoldDB" id="A0A512NMU6"/>
<evidence type="ECO:0000256" key="6">
    <source>
        <dbReference type="ARBA" id="ARBA00022563"/>
    </source>
</evidence>
<dbReference type="PIRSF" id="PIRSF000497">
    <property type="entry name" value="MAT"/>
    <property type="match status" value="1"/>
</dbReference>
<feature type="domain" description="S-adenosylmethionine synthetase C-terminal" evidence="18">
    <location>
        <begin position="272"/>
        <end position="414"/>
    </location>
</feature>
<dbReference type="NCBIfam" id="TIGR01034">
    <property type="entry name" value="metK"/>
    <property type="match status" value="1"/>
</dbReference>
<evidence type="ECO:0000256" key="8">
    <source>
        <dbReference type="ARBA" id="ARBA00022723"/>
    </source>
</evidence>
<dbReference type="Gene3D" id="3.30.300.10">
    <property type="match status" value="3"/>
</dbReference>
<comment type="caution">
    <text evidence="19">The sequence shown here is derived from an EMBL/GenBank/DDBJ whole genome shotgun (WGS) entry which is preliminary data.</text>
</comment>
<feature type="domain" description="S-adenosylmethionine synthetase central" evidence="17">
    <location>
        <begin position="142"/>
        <end position="270"/>
    </location>
</feature>
<evidence type="ECO:0000259" key="18">
    <source>
        <dbReference type="Pfam" id="PF02773"/>
    </source>
</evidence>
<dbReference type="CDD" id="cd18079">
    <property type="entry name" value="S-AdoMet_synt"/>
    <property type="match status" value="1"/>
</dbReference>
<dbReference type="SUPFAM" id="SSF55973">
    <property type="entry name" value="S-adenosylmethionine synthetase"/>
    <property type="match status" value="3"/>
</dbReference>
<dbReference type="GO" id="GO:0006556">
    <property type="term" value="P:S-adenosylmethionine biosynthetic process"/>
    <property type="evidence" value="ECO:0007669"/>
    <property type="project" value="UniProtKB-UniRule"/>
</dbReference>
<protein>
    <recommendedName>
        <fullName evidence="5 13">Methionine adenosyltransferase</fullName>
        <ecNumber evidence="5 13">2.5.1.6</ecNumber>
    </recommendedName>
</protein>
<keyword evidence="8 14" id="KW-0479">Metal-binding</keyword>
<proteinExistence type="inferred from homology"/>
<dbReference type="Pfam" id="PF00438">
    <property type="entry name" value="S-AdoMet_synt_N"/>
    <property type="match status" value="1"/>
</dbReference>
<comment type="subcellular location">
    <subcellularLocation>
        <location evidence="14">Cytoplasm</location>
    </subcellularLocation>
</comment>
<feature type="domain" description="S-adenosylmethionine synthetase N-terminal" evidence="16">
    <location>
        <begin position="6"/>
        <end position="124"/>
    </location>
</feature>
<dbReference type="InterPro" id="IPR022636">
    <property type="entry name" value="S-AdoMet_synthetase_sfam"/>
</dbReference>
<keyword evidence="10" id="KW-0067">ATP-binding</keyword>
<dbReference type="OrthoDB" id="9801686at2"/>
<dbReference type="InterPro" id="IPR022629">
    <property type="entry name" value="S-AdoMet_synt_central"/>
</dbReference>
<evidence type="ECO:0000256" key="12">
    <source>
        <dbReference type="ARBA" id="ARBA00022958"/>
    </source>
</evidence>
<comment type="pathway">
    <text evidence="3">Amino-acid biosynthesis; S-adenosyl-L-methionine biosynthesis; S-adenosyl-L-methionine from L-methionine: step 1/1.</text>
</comment>